<keyword evidence="2" id="KW-1185">Reference proteome</keyword>
<dbReference type="STRING" id="311410.LA5095_00787"/>
<evidence type="ECO:0000313" key="1">
    <source>
        <dbReference type="EMBL" id="CTQ74131.1"/>
    </source>
</evidence>
<proteinExistence type="predicted"/>
<name>A0A0M6ZCC0_9HYPH</name>
<evidence type="ECO:0000313" key="2">
    <source>
        <dbReference type="Proteomes" id="UP000049983"/>
    </source>
</evidence>
<sequence>MHGFISIFIFFEGANHSGCPRYFVLRLKRQVPETD</sequence>
<dbReference type="AlphaFoldDB" id="A0A0M6ZCC0"/>
<reference evidence="2" key="1">
    <citation type="submission" date="2015-07" db="EMBL/GenBank/DDBJ databases">
        <authorList>
            <person name="Rodrigo-Torres Lidia"/>
            <person name="Arahal R.David."/>
        </authorList>
    </citation>
    <scope>NUCLEOTIDE SEQUENCE [LARGE SCALE GENOMIC DNA]</scope>
    <source>
        <strain evidence="2">CECT 5096</strain>
    </source>
</reference>
<dbReference type="EMBL" id="CXWC01000011">
    <property type="protein sequence ID" value="CTQ74131.1"/>
    <property type="molecule type" value="Genomic_DNA"/>
</dbReference>
<protein>
    <submittedName>
        <fullName evidence="1">Uncharacterized protein</fullName>
    </submittedName>
</protein>
<organism evidence="1 2">
    <name type="scientific">Roseibium album</name>
    <dbReference type="NCBI Taxonomy" id="311410"/>
    <lineage>
        <taxon>Bacteria</taxon>
        <taxon>Pseudomonadati</taxon>
        <taxon>Pseudomonadota</taxon>
        <taxon>Alphaproteobacteria</taxon>
        <taxon>Hyphomicrobiales</taxon>
        <taxon>Stappiaceae</taxon>
        <taxon>Roseibium</taxon>
    </lineage>
</organism>
<accession>A0A0M6ZCC0</accession>
<gene>
    <name evidence="1" type="ORF">LA5096_03927</name>
</gene>
<dbReference type="Proteomes" id="UP000049983">
    <property type="component" value="Unassembled WGS sequence"/>
</dbReference>